<dbReference type="GO" id="GO:0005634">
    <property type="term" value="C:nucleus"/>
    <property type="evidence" value="ECO:0007669"/>
    <property type="project" value="TreeGrafter"/>
</dbReference>
<name>A0AAD7IQY8_9AGAR</name>
<organism evidence="2 3">
    <name type="scientific">Mycena metata</name>
    <dbReference type="NCBI Taxonomy" id="1033252"/>
    <lineage>
        <taxon>Eukaryota</taxon>
        <taxon>Fungi</taxon>
        <taxon>Dikarya</taxon>
        <taxon>Basidiomycota</taxon>
        <taxon>Agaricomycotina</taxon>
        <taxon>Agaricomycetes</taxon>
        <taxon>Agaricomycetidae</taxon>
        <taxon>Agaricales</taxon>
        <taxon>Marasmiineae</taxon>
        <taxon>Mycenaceae</taxon>
        <taxon>Mycena</taxon>
    </lineage>
</organism>
<dbReference type="GO" id="GO:0006302">
    <property type="term" value="P:double-strand break repair"/>
    <property type="evidence" value="ECO:0007669"/>
    <property type="project" value="TreeGrafter"/>
</dbReference>
<dbReference type="EMBL" id="JARKIB010000078">
    <property type="protein sequence ID" value="KAJ7747073.1"/>
    <property type="molecule type" value="Genomic_DNA"/>
</dbReference>
<gene>
    <name evidence="2" type="ORF">B0H16DRAFT_1888960</name>
</gene>
<dbReference type="Pfam" id="PF16589">
    <property type="entry name" value="BRCT_2"/>
    <property type="match status" value="1"/>
</dbReference>
<dbReference type="InterPro" id="IPR053036">
    <property type="entry name" value="CellCycle_DNARepair_Reg"/>
</dbReference>
<evidence type="ECO:0000259" key="1">
    <source>
        <dbReference type="PROSITE" id="PS50172"/>
    </source>
</evidence>
<dbReference type="AlphaFoldDB" id="A0AAD7IQY8"/>
<feature type="domain" description="BRCT" evidence="1">
    <location>
        <begin position="1"/>
        <end position="86"/>
    </location>
</feature>
<dbReference type="Gene3D" id="3.40.50.10190">
    <property type="entry name" value="BRCT domain"/>
    <property type="match status" value="3"/>
</dbReference>
<protein>
    <recommendedName>
        <fullName evidence="1">BRCT domain-containing protein</fullName>
    </recommendedName>
</protein>
<keyword evidence="3" id="KW-1185">Reference proteome</keyword>
<dbReference type="InterPro" id="IPR036420">
    <property type="entry name" value="BRCT_dom_sf"/>
</dbReference>
<dbReference type="GO" id="GO:0035361">
    <property type="term" value="C:Cul8-RING ubiquitin ligase complex"/>
    <property type="evidence" value="ECO:0007669"/>
    <property type="project" value="TreeGrafter"/>
</dbReference>
<comment type="caution">
    <text evidence="2">The sequence shown here is derived from an EMBL/GenBank/DDBJ whole genome shotgun (WGS) entry which is preliminary data.</text>
</comment>
<dbReference type="GO" id="GO:1990683">
    <property type="term" value="P:DNA double-strand break attachment to nuclear envelope"/>
    <property type="evidence" value="ECO:0007669"/>
    <property type="project" value="TreeGrafter"/>
</dbReference>
<evidence type="ECO:0000313" key="3">
    <source>
        <dbReference type="Proteomes" id="UP001215598"/>
    </source>
</evidence>
<reference evidence="2" key="1">
    <citation type="submission" date="2023-03" db="EMBL/GenBank/DDBJ databases">
        <title>Massive genome expansion in bonnet fungi (Mycena s.s.) driven by repeated elements and novel gene families across ecological guilds.</title>
        <authorList>
            <consortium name="Lawrence Berkeley National Laboratory"/>
            <person name="Harder C.B."/>
            <person name="Miyauchi S."/>
            <person name="Viragh M."/>
            <person name="Kuo A."/>
            <person name="Thoen E."/>
            <person name="Andreopoulos B."/>
            <person name="Lu D."/>
            <person name="Skrede I."/>
            <person name="Drula E."/>
            <person name="Henrissat B."/>
            <person name="Morin E."/>
            <person name="Kohler A."/>
            <person name="Barry K."/>
            <person name="LaButti K."/>
            <person name="Morin E."/>
            <person name="Salamov A."/>
            <person name="Lipzen A."/>
            <person name="Mereny Z."/>
            <person name="Hegedus B."/>
            <person name="Baldrian P."/>
            <person name="Stursova M."/>
            <person name="Weitz H."/>
            <person name="Taylor A."/>
            <person name="Grigoriev I.V."/>
            <person name="Nagy L.G."/>
            <person name="Martin F."/>
            <person name="Kauserud H."/>
        </authorList>
    </citation>
    <scope>NUCLEOTIDE SEQUENCE</scope>
    <source>
        <strain evidence="2">CBHHK182m</strain>
    </source>
</reference>
<feature type="domain" description="BRCT" evidence="1">
    <location>
        <begin position="321"/>
        <end position="392"/>
    </location>
</feature>
<accession>A0AAD7IQY8</accession>
<dbReference type="Pfam" id="PF12738">
    <property type="entry name" value="PTCB-BRCT"/>
    <property type="match status" value="2"/>
</dbReference>
<proteinExistence type="predicted"/>
<dbReference type="PANTHER" id="PTHR47667:SF1">
    <property type="entry name" value="REGULATOR OF TY1 TRANSPOSITION PROTEIN 107"/>
    <property type="match status" value="1"/>
</dbReference>
<dbReference type="SMART" id="SM00292">
    <property type="entry name" value="BRCT"/>
    <property type="match status" value="3"/>
</dbReference>
<sequence>MVFRGVKYHIPATFPEPKRAELVRLLKEHHAKSADTVFDATHIITNSEDFKGCEQVNAGKVSVVTGLWVERSIAAKKMQSETYYSASPSKLFSGVIACSADLSPGDEEVFAVTIAALGGQWRVNCNATVTHLFAASRSSKRYEKAMQNRSKTHIKVLLPDWFNDTLRLGTRDLDTTGYEWETPAMEARGAELQSFSLKPIGYSSNVWAGRRILLSSSLDLTPSKRCMVEDGIRKCQGVLVELTSNDGAGTFWEELELVDKKRCEVLITRHRAGNAFLLAWEEGITVGTLRWLLEMQASGIVSGPRDRILHFPHPPVKVIGIKNTSICLSHYKDESAEYLKKLIKFMGGGFTTKLEVDNAVLVVASHPHCKVIADAKERRIPVVNHTWVEDCFIQWKHLDPTLPKYTLKLSDADDDFAAEVGYRGVGSEIEEIVAAEQTRRWHLGR</sequence>
<dbReference type="PANTHER" id="PTHR47667">
    <property type="entry name" value="REGULATOR OF TY1 TRANSPOSITION PROTEIN 107"/>
    <property type="match status" value="1"/>
</dbReference>
<dbReference type="Proteomes" id="UP001215598">
    <property type="component" value="Unassembled WGS sequence"/>
</dbReference>
<dbReference type="PROSITE" id="PS50172">
    <property type="entry name" value="BRCT"/>
    <property type="match status" value="3"/>
</dbReference>
<evidence type="ECO:0000313" key="2">
    <source>
        <dbReference type="EMBL" id="KAJ7747073.1"/>
    </source>
</evidence>
<feature type="domain" description="BRCT" evidence="1">
    <location>
        <begin position="87"/>
        <end position="167"/>
    </location>
</feature>
<dbReference type="InterPro" id="IPR001357">
    <property type="entry name" value="BRCT_dom"/>
</dbReference>
<dbReference type="SUPFAM" id="SSF52113">
    <property type="entry name" value="BRCT domain"/>
    <property type="match status" value="3"/>
</dbReference>